<sequence length="324" mass="36123">MNNQASEWHLYRCKHMRHLAYNISNQWGKYTLYSICTLLILLSFSACIKDDFPNCNTTLLLQIKAIDATGQDITASGEAGGAKLYVFDKNQRLIQQLPVSADDIQNRTRIQLLIKGTNSFSVVVWSNLNGNQQADSLANGISMNQAFVQLKKNAEGYAVNPDDLFFGILNMNSSSANSDITLEDNITIQRKTAIVNIMVKGLDAQAANDYYFIIKGAKEDTYNFKGNLVGSPIDYKQSGEFNTSNTQFISSPFSMYPLSEGNSLTIYIYKGEELIATANTNNVNGGNIVPVEGVTTNVLIDVRSSLNVNIIVTDWNDVYHWFEW</sequence>
<dbReference type="Proteomes" id="UP000247973">
    <property type="component" value="Unassembled WGS sequence"/>
</dbReference>
<evidence type="ECO:0000256" key="3">
    <source>
        <dbReference type="ARBA" id="ARBA00022729"/>
    </source>
</evidence>
<dbReference type="InterPro" id="IPR014941">
    <property type="entry name" value="FimB/Mfa2/Mfa3"/>
</dbReference>
<name>A0A2V3PJL8_9BACT</name>
<keyword evidence="7" id="KW-0449">Lipoprotein</keyword>
<proteinExistence type="inferred from homology"/>
<protein>
    <submittedName>
        <fullName evidence="8">Fimbrillin-A associated anchor protein Mfa1/Mfa2</fullName>
    </submittedName>
</protein>
<keyword evidence="6" id="KW-0998">Cell outer membrane</keyword>
<keyword evidence="5" id="KW-0564">Palmitate</keyword>
<evidence type="ECO:0000256" key="2">
    <source>
        <dbReference type="ARBA" id="ARBA00007248"/>
    </source>
</evidence>
<dbReference type="GO" id="GO:0009279">
    <property type="term" value="C:cell outer membrane"/>
    <property type="evidence" value="ECO:0007669"/>
    <property type="project" value="UniProtKB-SubCell"/>
</dbReference>
<evidence type="ECO:0000313" key="9">
    <source>
        <dbReference type="Proteomes" id="UP000247973"/>
    </source>
</evidence>
<evidence type="ECO:0000256" key="5">
    <source>
        <dbReference type="ARBA" id="ARBA00023139"/>
    </source>
</evidence>
<evidence type="ECO:0000256" key="7">
    <source>
        <dbReference type="ARBA" id="ARBA00023288"/>
    </source>
</evidence>
<evidence type="ECO:0000313" key="8">
    <source>
        <dbReference type="EMBL" id="PXV58387.1"/>
    </source>
</evidence>
<keyword evidence="9" id="KW-1185">Reference proteome</keyword>
<accession>A0A2V3PJL8</accession>
<gene>
    <name evidence="8" type="ORF">CLV62_15012</name>
</gene>
<dbReference type="Gene3D" id="2.60.40.2100">
    <property type="match status" value="1"/>
</dbReference>
<comment type="similarity">
    <text evidence="2">Belongs to the bacteroidetes fimbrillin superfamily. FimB/Mfa2 family.</text>
</comment>
<evidence type="ECO:0000256" key="1">
    <source>
        <dbReference type="ARBA" id="ARBA00004442"/>
    </source>
</evidence>
<evidence type="ECO:0000256" key="6">
    <source>
        <dbReference type="ARBA" id="ARBA00023237"/>
    </source>
</evidence>
<comment type="subcellular location">
    <subcellularLocation>
        <location evidence="1">Cell outer membrane</location>
    </subcellularLocation>
</comment>
<evidence type="ECO:0000256" key="4">
    <source>
        <dbReference type="ARBA" id="ARBA00023136"/>
    </source>
</evidence>
<dbReference type="Pfam" id="PF08842">
    <property type="entry name" value="Mfa2"/>
    <property type="match status" value="1"/>
</dbReference>
<dbReference type="AlphaFoldDB" id="A0A2V3PJL8"/>
<comment type="caution">
    <text evidence="8">The sequence shown here is derived from an EMBL/GenBank/DDBJ whole genome shotgun (WGS) entry which is preliminary data.</text>
</comment>
<reference evidence="8 9" key="1">
    <citation type="submission" date="2018-03" db="EMBL/GenBank/DDBJ databases">
        <title>Genomic Encyclopedia of Archaeal and Bacterial Type Strains, Phase II (KMG-II): from individual species to whole genera.</title>
        <authorList>
            <person name="Goeker M."/>
        </authorList>
    </citation>
    <scope>NUCLEOTIDE SEQUENCE [LARGE SCALE GENOMIC DNA]</scope>
    <source>
        <strain evidence="8 9">DSM 100214</strain>
    </source>
</reference>
<dbReference type="EMBL" id="QICL01000050">
    <property type="protein sequence ID" value="PXV58387.1"/>
    <property type="molecule type" value="Genomic_DNA"/>
</dbReference>
<dbReference type="OrthoDB" id="1001184at2"/>
<keyword evidence="4" id="KW-0472">Membrane</keyword>
<organism evidence="8 9">
    <name type="scientific">Dysgonomonas alginatilytica</name>
    <dbReference type="NCBI Taxonomy" id="1605892"/>
    <lineage>
        <taxon>Bacteria</taxon>
        <taxon>Pseudomonadati</taxon>
        <taxon>Bacteroidota</taxon>
        <taxon>Bacteroidia</taxon>
        <taxon>Bacteroidales</taxon>
        <taxon>Dysgonomonadaceae</taxon>
        <taxon>Dysgonomonas</taxon>
    </lineage>
</organism>
<keyword evidence="3" id="KW-0732">Signal</keyword>